<feature type="non-terminal residue" evidence="1">
    <location>
        <position position="409"/>
    </location>
</feature>
<organism evidence="1 2">
    <name type="scientific">Coniosporium uncinatum</name>
    <dbReference type="NCBI Taxonomy" id="93489"/>
    <lineage>
        <taxon>Eukaryota</taxon>
        <taxon>Fungi</taxon>
        <taxon>Dikarya</taxon>
        <taxon>Ascomycota</taxon>
        <taxon>Pezizomycotina</taxon>
        <taxon>Dothideomycetes</taxon>
        <taxon>Dothideomycetes incertae sedis</taxon>
        <taxon>Coniosporium</taxon>
    </lineage>
</organism>
<name>A0ACC3CWW5_9PEZI</name>
<dbReference type="EMBL" id="JAWDJW010010473">
    <property type="protein sequence ID" value="KAK3046307.1"/>
    <property type="molecule type" value="Genomic_DNA"/>
</dbReference>
<sequence>MSLPVQASDIVKGIEICWWIRENCFVKANSADARYQDFKKDIERLEDRLTQLQTAFQGASAELDDPDVYYQQRAQIKLKGEAEDIVGDFQTTLQECKDLLQKHITLDGRRASIIDNLFWGFSTQKRVEELRRRIQFHTQKIYLVIEPVQLGLIKNIDCNVNEILDLLRKHVGQAPELYLPPIPASFAERFHHALCRNAPVALENAAHVPLREGFDVLYDRYSRSTVSVTETNPTTVEQYLNLIKAHWLTETLKRSHAYRDSRPGSLYRRMIAQVEQRISRQYARKDISRYPEHELAALDDSAYAIWPEVKVTLPPPLTEPKEREEKLAELCLSEQAGLRKQDLVIFRVNAEVLRIVLSQTFESAVIPRQATERFVNISEDGLVPWYTIPKKENPSGTHALEVTNGKGAG</sequence>
<dbReference type="Proteomes" id="UP001186974">
    <property type="component" value="Unassembled WGS sequence"/>
</dbReference>
<evidence type="ECO:0000313" key="2">
    <source>
        <dbReference type="Proteomes" id="UP001186974"/>
    </source>
</evidence>
<accession>A0ACC3CWW5</accession>
<reference evidence="1" key="1">
    <citation type="submission" date="2024-09" db="EMBL/GenBank/DDBJ databases">
        <title>Black Yeasts Isolated from many extreme environments.</title>
        <authorList>
            <person name="Coleine C."/>
            <person name="Stajich J.E."/>
            <person name="Selbmann L."/>
        </authorList>
    </citation>
    <scope>NUCLEOTIDE SEQUENCE</scope>
    <source>
        <strain evidence="1">CCFEE 5737</strain>
    </source>
</reference>
<protein>
    <submittedName>
        <fullName evidence="1">Uncharacterized protein</fullName>
    </submittedName>
</protein>
<proteinExistence type="predicted"/>
<gene>
    <name evidence="1" type="ORF">LTS18_013398</name>
</gene>
<evidence type="ECO:0000313" key="1">
    <source>
        <dbReference type="EMBL" id="KAK3046307.1"/>
    </source>
</evidence>
<keyword evidence="2" id="KW-1185">Reference proteome</keyword>
<comment type="caution">
    <text evidence="1">The sequence shown here is derived from an EMBL/GenBank/DDBJ whole genome shotgun (WGS) entry which is preliminary data.</text>
</comment>